<name>A0ACC0BKJ5_CATRO</name>
<proteinExistence type="predicted"/>
<evidence type="ECO:0000313" key="2">
    <source>
        <dbReference type="Proteomes" id="UP001060085"/>
    </source>
</evidence>
<keyword evidence="2" id="KW-1185">Reference proteome</keyword>
<evidence type="ECO:0000313" key="1">
    <source>
        <dbReference type="EMBL" id="KAI5673121.1"/>
    </source>
</evidence>
<sequence length="224" mass="26136">MEEQLQQTEQFRKSHVPPHNILWFFREQDVGYAVRVWTSEVLHFGVETTNCAESEHSVLKLRLSTCHGDLDTVYLNIDSVIESQIAEIKSSLEISKLKEKKSHRLHCSCELFARYQHVLPLHPEDVCIFWRKLEIGVDVPSIHERDMDSEMRDLTCLLEEISTDTISKVREVRRLMKDVISPVLPDDLRAPLITPPETVVMKGRRKTNTTKKDKSYWEHVSTRT</sequence>
<accession>A0ACC0BKJ5</accession>
<dbReference type="EMBL" id="CM044703">
    <property type="protein sequence ID" value="KAI5673121.1"/>
    <property type="molecule type" value="Genomic_DNA"/>
</dbReference>
<dbReference type="Proteomes" id="UP001060085">
    <property type="component" value="Linkage Group LG03"/>
</dbReference>
<organism evidence="1 2">
    <name type="scientific">Catharanthus roseus</name>
    <name type="common">Madagascar periwinkle</name>
    <name type="synonym">Vinca rosea</name>
    <dbReference type="NCBI Taxonomy" id="4058"/>
    <lineage>
        <taxon>Eukaryota</taxon>
        <taxon>Viridiplantae</taxon>
        <taxon>Streptophyta</taxon>
        <taxon>Embryophyta</taxon>
        <taxon>Tracheophyta</taxon>
        <taxon>Spermatophyta</taxon>
        <taxon>Magnoliopsida</taxon>
        <taxon>eudicotyledons</taxon>
        <taxon>Gunneridae</taxon>
        <taxon>Pentapetalae</taxon>
        <taxon>asterids</taxon>
        <taxon>lamiids</taxon>
        <taxon>Gentianales</taxon>
        <taxon>Apocynaceae</taxon>
        <taxon>Rauvolfioideae</taxon>
        <taxon>Vinceae</taxon>
        <taxon>Catharanthinae</taxon>
        <taxon>Catharanthus</taxon>
    </lineage>
</organism>
<reference evidence="2" key="1">
    <citation type="journal article" date="2023" name="Nat. Plants">
        <title>Single-cell RNA sequencing provides a high-resolution roadmap for understanding the multicellular compartmentation of specialized metabolism.</title>
        <authorList>
            <person name="Sun S."/>
            <person name="Shen X."/>
            <person name="Li Y."/>
            <person name="Li Y."/>
            <person name="Wang S."/>
            <person name="Li R."/>
            <person name="Zhang H."/>
            <person name="Shen G."/>
            <person name="Guo B."/>
            <person name="Wei J."/>
            <person name="Xu J."/>
            <person name="St-Pierre B."/>
            <person name="Chen S."/>
            <person name="Sun C."/>
        </authorList>
    </citation>
    <scope>NUCLEOTIDE SEQUENCE [LARGE SCALE GENOMIC DNA]</scope>
</reference>
<comment type="caution">
    <text evidence="1">The sequence shown here is derived from an EMBL/GenBank/DDBJ whole genome shotgun (WGS) entry which is preliminary data.</text>
</comment>
<gene>
    <name evidence="1" type="ORF">M9H77_13485</name>
</gene>
<protein>
    <submittedName>
        <fullName evidence="1">Uncharacterized protein</fullName>
    </submittedName>
</protein>